<dbReference type="KEGG" id="vg:23462034"/>
<feature type="transmembrane region" description="Helical" evidence="1">
    <location>
        <begin position="81"/>
        <end position="99"/>
    </location>
</feature>
<accession>A0A0B5JC07</accession>
<evidence type="ECO:0000313" key="2">
    <source>
        <dbReference type="EMBL" id="AJF97117.1"/>
    </source>
</evidence>
<proteinExistence type="predicted"/>
<name>A0A0B5JC07_9VIRU</name>
<reference evidence="2 3" key="1">
    <citation type="journal article" date="2015" name="Parasitol. Res.">
        <title>Viruses in close associations with free-living amoebae.</title>
        <authorList>
            <person name="Scheid P."/>
        </authorList>
    </citation>
    <scope>NUCLEOTIDE SEQUENCE [LARGE SCALE GENOMIC DNA]</scope>
    <source>
        <strain evidence="2">KlaHel</strain>
    </source>
</reference>
<sequence>MSCPEDACTKWQTTFGGFPFSSHQRHNRGHTPKPHPAAPWRPFVLCRVHRPHAPSPGKKMTGYNKDFFLANQCLRGGLPRLLVVCHITIACTFFPFSLATTRRKKNGHNGPE</sequence>
<protein>
    <submittedName>
        <fullName evidence="2">Uncharacterized protein</fullName>
    </submittedName>
</protein>
<organism evidence="2 3">
    <name type="scientific">Pandoravirus inopinatum</name>
    <dbReference type="NCBI Taxonomy" id="1605721"/>
    <lineage>
        <taxon>Viruses</taxon>
        <taxon>Pandoravirus</taxon>
    </lineage>
</organism>
<dbReference type="RefSeq" id="YP_009119352.1">
    <property type="nucleotide sequence ID" value="NC_026440.1"/>
</dbReference>
<dbReference type="Proteomes" id="UP000202511">
    <property type="component" value="Segment"/>
</dbReference>
<keyword evidence="1" id="KW-1133">Transmembrane helix</keyword>
<keyword evidence="1" id="KW-0812">Transmembrane</keyword>
<keyword evidence="1" id="KW-0472">Membrane</keyword>
<evidence type="ECO:0000256" key="1">
    <source>
        <dbReference type="SAM" id="Phobius"/>
    </source>
</evidence>
<evidence type="ECO:0000313" key="3">
    <source>
        <dbReference type="Proteomes" id="UP000202511"/>
    </source>
</evidence>
<dbReference type="GeneID" id="23462034"/>
<dbReference type="EMBL" id="KP136319">
    <property type="protein sequence ID" value="AJF97117.1"/>
    <property type="molecule type" value="Genomic_DNA"/>
</dbReference>